<dbReference type="InterPro" id="IPR027417">
    <property type="entry name" value="P-loop_NTPase"/>
</dbReference>
<evidence type="ECO:0000256" key="2">
    <source>
        <dbReference type="ARBA" id="ARBA00022741"/>
    </source>
</evidence>
<dbReference type="EMBL" id="LKFU01000006">
    <property type="protein sequence ID" value="RND89774.1"/>
    <property type="molecule type" value="Genomic_DNA"/>
</dbReference>
<dbReference type="Proteomes" id="UP000285532">
    <property type="component" value="Unassembled WGS sequence"/>
</dbReference>
<accession>A0A422MEP6</accession>
<dbReference type="Proteomes" id="UP001212327">
    <property type="component" value="Unassembled WGS sequence"/>
</dbReference>
<keyword evidence="6" id="KW-0378">Hydrolase</keyword>
<protein>
    <submittedName>
        <fullName evidence="5">ATP-binding cassette domain-containing protein</fullName>
    </submittedName>
    <submittedName>
        <fullName evidence="6">Doxorubicin resistance ATP-binding protein DrrA</fullName>
        <ecNumber evidence="6">3.6.3.-</ecNumber>
    </submittedName>
</protein>
<dbReference type="AlphaFoldDB" id="A0A422MEP6"/>
<evidence type="ECO:0000313" key="7">
    <source>
        <dbReference type="Proteomes" id="UP000285532"/>
    </source>
</evidence>
<gene>
    <name evidence="6" type="ORF">FAM18172_00084</name>
    <name evidence="5" type="ORF">PGA78_02420</name>
</gene>
<dbReference type="RefSeq" id="WP_016372239.1">
    <property type="nucleotide sequence ID" value="NZ_CBDBYF010000001.1"/>
</dbReference>
<evidence type="ECO:0000313" key="6">
    <source>
        <dbReference type="EMBL" id="RND89774.1"/>
    </source>
</evidence>
<dbReference type="EMBL" id="JAQLSF010000001">
    <property type="protein sequence ID" value="MDB1563637.1"/>
    <property type="molecule type" value="Genomic_DNA"/>
</dbReference>
<dbReference type="SMART" id="SM00382">
    <property type="entry name" value="AAA"/>
    <property type="match status" value="1"/>
</dbReference>
<dbReference type="GO" id="GO:0016887">
    <property type="term" value="F:ATP hydrolysis activity"/>
    <property type="evidence" value="ECO:0007669"/>
    <property type="project" value="InterPro"/>
</dbReference>
<dbReference type="Pfam" id="PF00005">
    <property type="entry name" value="ABC_tran"/>
    <property type="match status" value="1"/>
</dbReference>
<dbReference type="SUPFAM" id="SSF52540">
    <property type="entry name" value="P-loop containing nucleoside triphosphate hydrolases"/>
    <property type="match status" value="1"/>
</dbReference>
<name>A0A422MEP6_LACPA</name>
<dbReference type="PANTHER" id="PTHR42939">
    <property type="entry name" value="ABC TRANSPORTER ATP-BINDING PROTEIN ALBC-RELATED"/>
    <property type="match status" value="1"/>
</dbReference>
<dbReference type="InterPro" id="IPR051782">
    <property type="entry name" value="ABC_Transporter_VariousFunc"/>
</dbReference>
<evidence type="ECO:0000313" key="5">
    <source>
        <dbReference type="EMBL" id="MDB1563637.1"/>
    </source>
</evidence>
<dbReference type="PANTHER" id="PTHR42939:SF1">
    <property type="entry name" value="ABC TRANSPORTER ATP-BINDING PROTEIN ALBC-RELATED"/>
    <property type="match status" value="1"/>
</dbReference>
<evidence type="ECO:0000256" key="1">
    <source>
        <dbReference type="ARBA" id="ARBA00022448"/>
    </source>
</evidence>
<dbReference type="InterPro" id="IPR003593">
    <property type="entry name" value="AAA+_ATPase"/>
</dbReference>
<dbReference type="Gene3D" id="3.40.50.300">
    <property type="entry name" value="P-loop containing nucleotide triphosphate hydrolases"/>
    <property type="match status" value="1"/>
</dbReference>
<keyword evidence="1" id="KW-0813">Transport</keyword>
<dbReference type="InterPro" id="IPR003439">
    <property type="entry name" value="ABC_transporter-like_ATP-bd"/>
</dbReference>
<keyword evidence="3 6" id="KW-0067">ATP-binding</keyword>
<evidence type="ECO:0000259" key="4">
    <source>
        <dbReference type="SMART" id="SM00382"/>
    </source>
</evidence>
<evidence type="ECO:0000256" key="3">
    <source>
        <dbReference type="ARBA" id="ARBA00022840"/>
    </source>
</evidence>
<evidence type="ECO:0000313" key="8">
    <source>
        <dbReference type="Proteomes" id="UP001212327"/>
    </source>
</evidence>
<dbReference type="GO" id="GO:0005524">
    <property type="term" value="F:ATP binding"/>
    <property type="evidence" value="ECO:0007669"/>
    <property type="project" value="UniProtKB-KW"/>
</dbReference>
<proteinExistence type="predicted"/>
<sequence>MNEDVLISHLTKTFGERHLFVDQSLLLRRNHINLLLGRNGVGKTTLLSILASQQQSDTPPKNIPPKVILFPERLALIDNISGLSNIQFILYSVGLKVKDSDVRYAAKLLELDILALKVPTVEYSLGMREKIKMILFFLIKRDFFFLFDEPLSALDQKSLTISIDMMRESNKFVLMCTHSPTIAKGVMTGYANVLTHHKIIQQKGSTPDDQI</sequence>
<feature type="domain" description="AAA+ ATPase" evidence="4">
    <location>
        <begin position="29"/>
        <end position="204"/>
    </location>
</feature>
<comment type="caution">
    <text evidence="6">The sequence shown here is derived from an EMBL/GenBank/DDBJ whole genome shotgun (WGS) entry which is preliminary data.</text>
</comment>
<organism evidence="6 7">
    <name type="scientific">Lacticaseibacillus paracasei</name>
    <name type="common">Lactobacillus paracasei</name>
    <dbReference type="NCBI Taxonomy" id="1597"/>
    <lineage>
        <taxon>Bacteria</taxon>
        <taxon>Bacillati</taxon>
        <taxon>Bacillota</taxon>
        <taxon>Bacilli</taxon>
        <taxon>Lactobacillales</taxon>
        <taxon>Lactobacillaceae</taxon>
        <taxon>Lacticaseibacillus</taxon>
    </lineage>
</organism>
<keyword evidence="2" id="KW-0547">Nucleotide-binding</keyword>
<dbReference type="EC" id="3.6.3.-" evidence="6"/>
<reference evidence="6 7" key="1">
    <citation type="journal article" date="2018" name="Front. Microbiol.">
        <title>Conversion of Methionine to Cysteine in Lactobacillus paracasei Depends on the Highly Mobile cysK-ctl-cysE Gene Cluster.</title>
        <authorList>
            <person name="Wuthrich D."/>
            <person name="Irmler S."/>
            <person name="Berthoud H."/>
            <person name="Guggenbuhl B."/>
            <person name="Eugster E."/>
            <person name="Bruggmann R."/>
        </authorList>
    </citation>
    <scope>NUCLEOTIDE SEQUENCE [LARGE SCALE GENOMIC DNA]</scope>
    <source>
        <strain evidence="6 7">FAM18172</strain>
    </source>
</reference>
<reference evidence="5 8" key="2">
    <citation type="submission" date="2023-01" db="EMBL/GenBank/DDBJ databases">
        <title>Complete genome sequence of Lacticaseibacillus paracasei SRCM217440 isolated from Makgeolli.</title>
        <authorList>
            <person name="Yang H.-G."/>
            <person name="Jeong S.-J."/>
            <person name="Ha G.-S."/>
            <person name="Yang H.-J."/>
            <person name="Jeong D.-Y."/>
        </authorList>
    </citation>
    <scope>NUCLEOTIDE SEQUENCE [LARGE SCALE GENOMIC DNA]</scope>
    <source>
        <strain evidence="5 8">SRCM217440</strain>
    </source>
</reference>